<comment type="caution">
    <text evidence="3">The sequence shown here is derived from an EMBL/GenBank/DDBJ whole genome shotgun (WGS) entry which is preliminary data.</text>
</comment>
<dbReference type="Proteomes" id="UP000094526">
    <property type="component" value="Unassembled WGS sequence"/>
</dbReference>
<keyword evidence="4" id="KW-1185">Reference proteome</keyword>
<dbReference type="STRING" id="86049.A0A1C1C8A8"/>
<keyword evidence="1" id="KW-0175">Coiled coil</keyword>
<organism evidence="3 4">
    <name type="scientific">Cladophialophora carrionii</name>
    <dbReference type="NCBI Taxonomy" id="86049"/>
    <lineage>
        <taxon>Eukaryota</taxon>
        <taxon>Fungi</taxon>
        <taxon>Dikarya</taxon>
        <taxon>Ascomycota</taxon>
        <taxon>Pezizomycotina</taxon>
        <taxon>Eurotiomycetes</taxon>
        <taxon>Chaetothyriomycetidae</taxon>
        <taxon>Chaetothyriales</taxon>
        <taxon>Herpotrichiellaceae</taxon>
        <taxon>Cladophialophora</taxon>
    </lineage>
</organism>
<feature type="compositionally biased region" description="Basic and acidic residues" evidence="2">
    <location>
        <begin position="37"/>
        <end position="46"/>
    </location>
</feature>
<dbReference type="VEuPathDB" id="FungiDB:G647_07380"/>
<evidence type="ECO:0000256" key="2">
    <source>
        <dbReference type="SAM" id="MobiDB-lite"/>
    </source>
</evidence>
<dbReference type="AlphaFoldDB" id="A0A1C1C8A8"/>
<reference evidence="4" key="1">
    <citation type="submission" date="2015-07" db="EMBL/GenBank/DDBJ databases">
        <authorList>
            <person name="Teixeira M.M."/>
            <person name="Souza R.C."/>
            <person name="Almeida L.G."/>
            <person name="Vicente V.A."/>
            <person name="de Hoog S."/>
            <person name="Bocca A.L."/>
            <person name="de Almeida S.R."/>
            <person name="Vasconcelos A.T."/>
            <person name="Felipe M.S."/>
        </authorList>
    </citation>
    <scope>NUCLEOTIDE SEQUENCE [LARGE SCALE GENOMIC DNA]</scope>
    <source>
        <strain evidence="4">KSF</strain>
    </source>
</reference>
<name>A0A1C1C8A8_9EURO</name>
<evidence type="ECO:0000313" key="3">
    <source>
        <dbReference type="EMBL" id="OCT44699.1"/>
    </source>
</evidence>
<proteinExistence type="predicted"/>
<evidence type="ECO:0000313" key="4">
    <source>
        <dbReference type="Proteomes" id="UP000094526"/>
    </source>
</evidence>
<gene>
    <name evidence="3" type="ORF">CLCR_06006</name>
</gene>
<protein>
    <submittedName>
        <fullName evidence="3">Uncharacterized protein</fullName>
    </submittedName>
</protein>
<accession>A0A1C1C8A8</accession>
<feature type="coiled-coil region" evidence="1">
    <location>
        <begin position="199"/>
        <end position="247"/>
    </location>
</feature>
<sequence>MSHKLPNHVFSIPKGREITRTEARLSRLLRTGSLTGTRREKSREQAARMSHQSVGPAQPKDRPKGEAHGTPNGLSTVDGVDGSAAGSVRRGVGAAADGAAGTEHPNADTGAAHFGLFHNEIEDQVRKLQEGWAAVDGAVGNLYFTFGKYGKIVTTVGERYGKEGVLEEKNQKLQAENEVLWERIRGNQDKHEKEISDLCAEHESKLKALTAQAKAGEEEKKRYEDMVKLHEEQNDRARQRIETKLQQRMKQLETEHAAKIAGLESDKKNLLLDKANLTRVLEERTRERDEEKLTRETMQSKLRGDVTKLEEDLADMKARYRVKTQPSKY</sequence>
<dbReference type="EMBL" id="LGRB01000020">
    <property type="protein sequence ID" value="OCT44699.1"/>
    <property type="molecule type" value="Genomic_DNA"/>
</dbReference>
<evidence type="ECO:0000256" key="1">
    <source>
        <dbReference type="SAM" id="Coils"/>
    </source>
</evidence>
<dbReference type="VEuPathDB" id="FungiDB:CLCR_06006"/>
<feature type="region of interest" description="Disordered" evidence="2">
    <location>
        <begin position="29"/>
        <end position="86"/>
    </location>
</feature>